<gene>
    <name evidence="1" type="ORF">CCMP2556_LOCUS23758</name>
</gene>
<accession>A0ABP0M1V9</accession>
<evidence type="ECO:0000313" key="2">
    <source>
        <dbReference type="Proteomes" id="UP001642484"/>
    </source>
</evidence>
<protein>
    <submittedName>
        <fullName evidence="1">Uncharacterized protein</fullName>
    </submittedName>
</protein>
<dbReference type="Proteomes" id="UP001642484">
    <property type="component" value="Unassembled WGS sequence"/>
</dbReference>
<comment type="caution">
    <text evidence="1">The sequence shown here is derived from an EMBL/GenBank/DDBJ whole genome shotgun (WGS) entry which is preliminary data.</text>
</comment>
<organism evidence="1 2">
    <name type="scientific">Durusdinium trenchii</name>
    <dbReference type="NCBI Taxonomy" id="1381693"/>
    <lineage>
        <taxon>Eukaryota</taxon>
        <taxon>Sar</taxon>
        <taxon>Alveolata</taxon>
        <taxon>Dinophyceae</taxon>
        <taxon>Suessiales</taxon>
        <taxon>Symbiodiniaceae</taxon>
        <taxon>Durusdinium</taxon>
    </lineage>
</organism>
<sequence length="282" mass="31846">MFGYVSRAIEGLVKDVRSGASKGAKDLQLGVDAMRTGIEEFTDDVSSKAMEGVMTLAESPSRVKSLLTNQMDEALARHDNQMVNQLLDNAMAHHLLGPQAPSIIRSAAQQQAKRQLREAIDSGDPKRLKGSLVAAKRLNATDLPEFQEAVAKYKEVRKLPLGWDVSLMVLHREGARMVAKLELEDPNVRARFQRLLDLTHRKVYTRDRMGEPVPERPVLQLSSFKNLYDENYANCNITFFRESQNAGRERFAKAPRKNPRRTAWRKLSRKSNFLCMSCCLCG</sequence>
<name>A0ABP0M1V9_9DINO</name>
<proteinExistence type="predicted"/>
<keyword evidence="2" id="KW-1185">Reference proteome</keyword>
<reference evidence="1 2" key="1">
    <citation type="submission" date="2024-02" db="EMBL/GenBank/DDBJ databases">
        <authorList>
            <person name="Chen Y."/>
            <person name="Shah S."/>
            <person name="Dougan E. K."/>
            <person name="Thang M."/>
            <person name="Chan C."/>
        </authorList>
    </citation>
    <scope>NUCLEOTIDE SEQUENCE [LARGE SCALE GENOMIC DNA]</scope>
</reference>
<dbReference type="EMBL" id="CAXAMN010015324">
    <property type="protein sequence ID" value="CAK9045478.1"/>
    <property type="molecule type" value="Genomic_DNA"/>
</dbReference>
<evidence type="ECO:0000313" key="1">
    <source>
        <dbReference type="EMBL" id="CAK9045478.1"/>
    </source>
</evidence>